<sequence length="32" mass="3554">MPTLASPGSSANEPHRLREVAESFGHDPERYD</sequence>
<dbReference type="GO" id="GO:0008168">
    <property type="term" value="F:methyltransferase activity"/>
    <property type="evidence" value="ECO:0007669"/>
    <property type="project" value="UniProtKB-KW"/>
</dbReference>
<feature type="compositionally biased region" description="Polar residues" evidence="1">
    <location>
        <begin position="1"/>
        <end position="12"/>
    </location>
</feature>
<name>A0A6G4X9B5_9ACTN</name>
<protein>
    <submittedName>
        <fullName evidence="2">SAM-dependent methyltransferase</fullName>
    </submittedName>
</protein>
<reference evidence="2 3" key="1">
    <citation type="submission" date="2020-02" db="EMBL/GenBank/DDBJ databases">
        <title>Whole-genome analyses of novel actinobacteria.</title>
        <authorList>
            <person name="Sahin N."/>
            <person name="Tatar D."/>
        </authorList>
    </citation>
    <scope>NUCLEOTIDE SEQUENCE [LARGE SCALE GENOMIC DNA]</scope>
    <source>
        <strain evidence="2 3">SB3404</strain>
    </source>
</reference>
<evidence type="ECO:0000313" key="2">
    <source>
        <dbReference type="EMBL" id="NGO73752.1"/>
    </source>
</evidence>
<dbReference type="Proteomes" id="UP000477722">
    <property type="component" value="Unassembled WGS sequence"/>
</dbReference>
<dbReference type="AlphaFoldDB" id="A0A6G4X9B5"/>
<proteinExistence type="predicted"/>
<evidence type="ECO:0000313" key="3">
    <source>
        <dbReference type="Proteomes" id="UP000477722"/>
    </source>
</evidence>
<keyword evidence="3" id="KW-1185">Reference proteome</keyword>
<feature type="compositionally biased region" description="Basic and acidic residues" evidence="1">
    <location>
        <begin position="13"/>
        <end position="32"/>
    </location>
</feature>
<accession>A0A6G4X9B5</accession>
<feature type="region of interest" description="Disordered" evidence="1">
    <location>
        <begin position="1"/>
        <end position="32"/>
    </location>
</feature>
<organism evidence="2 3">
    <name type="scientific">Streptomyces boncukensis</name>
    <dbReference type="NCBI Taxonomy" id="2711219"/>
    <lineage>
        <taxon>Bacteria</taxon>
        <taxon>Bacillati</taxon>
        <taxon>Actinomycetota</taxon>
        <taxon>Actinomycetes</taxon>
        <taxon>Kitasatosporales</taxon>
        <taxon>Streptomycetaceae</taxon>
        <taxon>Streptomyces</taxon>
    </lineage>
</organism>
<feature type="non-terminal residue" evidence="2">
    <location>
        <position position="32"/>
    </location>
</feature>
<comment type="caution">
    <text evidence="2">The sequence shown here is derived from an EMBL/GenBank/DDBJ whole genome shotgun (WGS) entry which is preliminary data.</text>
</comment>
<dbReference type="EMBL" id="JAAKZZ010000880">
    <property type="protein sequence ID" value="NGO73752.1"/>
    <property type="molecule type" value="Genomic_DNA"/>
</dbReference>
<keyword evidence="2" id="KW-0489">Methyltransferase</keyword>
<evidence type="ECO:0000256" key="1">
    <source>
        <dbReference type="SAM" id="MobiDB-lite"/>
    </source>
</evidence>
<keyword evidence="2" id="KW-0808">Transferase</keyword>
<dbReference type="GO" id="GO:0032259">
    <property type="term" value="P:methylation"/>
    <property type="evidence" value="ECO:0007669"/>
    <property type="project" value="UniProtKB-KW"/>
</dbReference>
<gene>
    <name evidence="2" type="ORF">G5C65_36645</name>
</gene>